<reference evidence="3 4" key="1">
    <citation type="submission" date="2014-05" db="EMBL/GenBank/DDBJ databases">
        <title>Draft genome sequence of a rare smut relative, Tilletiaria anomala UBC 951.</title>
        <authorList>
            <consortium name="DOE Joint Genome Institute"/>
            <person name="Toome M."/>
            <person name="Kuo A."/>
            <person name="Henrissat B."/>
            <person name="Lipzen A."/>
            <person name="Tritt A."/>
            <person name="Yoshinaga Y."/>
            <person name="Zane M."/>
            <person name="Barry K."/>
            <person name="Grigoriev I.V."/>
            <person name="Spatafora J.W."/>
            <person name="Aimea M.C."/>
        </authorList>
    </citation>
    <scope>NUCLEOTIDE SEQUENCE [LARGE SCALE GENOMIC DNA]</scope>
    <source>
        <strain evidence="3 4">UBC 951</strain>
    </source>
</reference>
<evidence type="ECO:0000313" key="3">
    <source>
        <dbReference type="EMBL" id="KDN43306.1"/>
    </source>
</evidence>
<dbReference type="GeneID" id="25261660"/>
<protein>
    <submittedName>
        <fullName evidence="3">DnaJ-domain-containing protein</fullName>
    </submittedName>
</protein>
<feature type="region of interest" description="Disordered" evidence="1">
    <location>
        <begin position="72"/>
        <end position="91"/>
    </location>
</feature>
<sequence length="630" mass="69468">MARGRIEPVVQLGRGRCCTLFCSTLLRRQRQRQDLQPNQREAASSSVPYSFPSAARVGPLFFSLRHQSSDAHQLRKGIQSPDDPESSSDKRLQIQQELFSRSAALCLSRQSGDGSHVANAIQKHDITDSLAGPEDDDFDWLAGLTEGRATANPVAIDSGMLMLHATEASQLSWEASLARDGQTRKGLEANPFYPVGTKFSSRGTGPLYNLVRSTQRRSAHTAASKFPESLSSSSARVSSSAHRSSPSSRNVDAPYHAHPLRFPTHILNPTPYEVFHLSPNATAQDVKARYYELVKLLHPDRHFSARRGVCKERGANEKELDVSSQNRAASQSIDLEQAHFKVIVAAYELLGDSRKRAVYDKAGLGWQKGGTTNAAGPSPPWWGGRPPRTPDEWAAFNAWSIHLRRTAAAGGTGNRARTGWEFRGSAAASHGGPEGHDAFGWQRYAGAAEYGSFYGFKARDRMAREEREKHGGNTCITSNARLFGSILFVTWLVAALQYQRLACESQCAVERANKHHLDAVKSLKEAREMARSQEGKLRYQEMRRRAKESSVLREVERLEARAAADAVRLSHDEQSQGPGEADVGLLTADNQSTLPGVIGHGGPSGKEAHDARRDRHERLRNQQTRGVWSL</sequence>
<dbReference type="STRING" id="1037660.A0A066VPC8"/>
<dbReference type="Proteomes" id="UP000027361">
    <property type="component" value="Unassembled WGS sequence"/>
</dbReference>
<dbReference type="RefSeq" id="XP_013242325.1">
    <property type="nucleotide sequence ID" value="XM_013386871.1"/>
</dbReference>
<dbReference type="PROSITE" id="PS00636">
    <property type="entry name" value="DNAJ_1"/>
    <property type="match status" value="1"/>
</dbReference>
<accession>A0A066VPC8</accession>
<dbReference type="Gene3D" id="1.10.287.110">
    <property type="entry name" value="DnaJ domain"/>
    <property type="match status" value="1"/>
</dbReference>
<feature type="compositionally biased region" description="Polar residues" evidence="1">
    <location>
        <begin position="621"/>
        <end position="630"/>
    </location>
</feature>
<feature type="region of interest" description="Disordered" evidence="1">
    <location>
        <begin position="219"/>
        <end position="255"/>
    </location>
</feature>
<comment type="caution">
    <text evidence="3">The sequence shown here is derived from an EMBL/GenBank/DDBJ whole genome shotgun (WGS) entry which is preliminary data.</text>
</comment>
<evidence type="ECO:0000256" key="1">
    <source>
        <dbReference type="SAM" id="MobiDB-lite"/>
    </source>
</evidence>
<organism evidence="3 4">
    <name type="scientific">Tilletiaria anomala (strain ATCC 24038 / CBS 436.72 / UBC 951)</name>
    <dbReference type="NCBI Taxonomy" id="1037660"/>
    <lineage>
        <taxon>Eukaryota</taxon>
        <taxon>Fungi</taxon>
        <taxon>Dikarya</taxon>
        <taxon>Basidiomycota</taxon>
        <taxon>Ustilaginomycotina</taxon>
        <taxon>Exobasidiomycetes</taxon>
        <taxon>Georgefischeriales</taxon>
        <taxon>Tilletiariaceae</taxon>
        <taxon>Tilletiaria</taxon>
    </lineage>
</organism>
<dbReference type="PANTHER" id="PTHR24074">
    <property type="entry name" value="CO-CHAPERONE PROTEIN DJLA"/>
    <property type="match status" value="1"/>
</dbReference>
<dbReference type="InterPro" id="IPR001623">
    <property type="entry name" value="DnaJ_domain"/>
</dbReference>
<feature type="region of interest" description="Disordered" evidence="1">
    <location>
        <begin position="591"/>
        <end position="630"/>
    </location>
</feature>
<dbReference type="InterPro" id="IPR050817">
    <property type="entry name" value="DjlA_DnaK_co-chaperone"/>
</dbReference>
<evidence type="ECO:0000313" key="4">
    <source>
        <dbReference type="Proteomes" id="UP000027361"/>
    </source>
</evidence>
<gene>
    <name evidence="3" type="ORF">K437DRAFT_152947</name>
</gene>
<dbReference type="OrthoDB" id="445556at2759"/>
<name>A0A066VPC8_TILAU</name>
<proteinExistence type="predicted"/>
<feature type="domain" description="J" evidence="2">
    <location>
        <begin position="270"/>
        <end position="363"/>
    </location>
</feature>
<dbReference type="SMART" id="SM00271">
    <property type="entry name" value="DnaJ"/>
    <property type="match status" value="1"/>
</dbReference>
<dbReference type="InterPro" id="IPR036869">
    <property type="entry name" value="J_dom_sf"/>
</dbReference>
<dbReference type="InterPro" id="IPR018253">
    <property type="entry name" value="DnaJ_domain_CS"/>
</dbReference>
<dbReference type="EMBL" id="JMSN01000062">
    <property type="protein sequence ID" value="KDN43306.1"/>
    <property type="molecule type" value="Genomic_DNA"/>
</dbReference>
<dbReference type="SUPFAM" id="SSF46565">
    <property type="entry name" value="Chaperone J-domain"/>
    <property type="match status" value="1"/>
</dbReference>
<evidence type="ECO:0000259" key="2">
    <source>
        <dbReference type="PROSITE" id="PS50076"/>
    </source>
</evidence>
<keyword evidence="4" id="KW-1185">Reference proteome</keyword>
<feature type="compositionally biased region" description="Low complexity" evidence="1">
    <location>
        <begin position="229"/>
        <end position="249"/>
    </location>
</feature>
<dbReference type="PROSITE" id="PS50076">
    <property type="entry name" value="DNAJ_2"/>
    <property type="match status" value="1"/>
</dbReference>
<dbReference type="AlphaFoldDB" id="A0A066VPC8"/>
<dbReference type="CDD" id="cd06257">
    <property type="entry name" value="DnaJ"/>
    <property type="match status" value="1"/>
</dbReference>
<feature type="compositionally biased region" description="Basic and acidic residues" evidence="1">
    <location>
        <begin position="606"/>
        <end position="620"/>
    </location>
</feature>
<dbReference type="InParanoid" id="A0A066VPC8"/>
<dbReference type="HOGENOM" id="CLU_434242_0_0_1"/>
<dbReference type="PRINTS" id="PR00625">
    <property type="entry name" value="JDOMAIN"/>
</dbReference>